<comment type="caution">
    <text evidence="1">The sequence shown here is derived from an EMBL/GenBank/DDBJ whole genome shotgun (WGS) entry which is preliminary data.</text>
</comment>
<dbReference type="Proteomes" id="UP000269945">
    <property type="component" value="Unassembled WGS sequence"/>
</dbReference>
<protein>
    <submittedName>
        <fullName evidence="1">Uncharacterized protein</fullName>
    </submittedName>
</protein>
<dbReference type="AlphaFoldDB" id="A0A9X9LXI8"/>
<organism evidence="1 2">
    <name type="scientific">Gulo gulo</name>
    <name type="common">Wolverine</name>
    <name type="synonym">Gluton</name>
    <dbReference type="NCBI Taxonomy" id="48420"/>
    <lineage>
        <taxon>Eukaryota</taxon>
        <taxon>Metazoa</taxon>
        <taxon>Chordata</taxon>
        <taxon>Craniata</taxon>
        <taxon>Vertebrata</taxon>
        <taxon>Euteleostomi</taxon>
        <taxon>Mammalia</taxon>
        <taxon>Eutheria</taxon>
        <taxon>Laurasiatheria</taxon>
        <taxon>Carnivora</taxon>
        <taxon>Caniformia</taxon>
        <taxon>Musteloidea</taxon>
        <taxon>Mustelidae</taxon>
        <taxon>Guloninae</taxon>
        <taxon>Gulo</taxon>
    </lineage>
</organism>
<reference evidence="1 2" key="1">
    <citation type="submission" date="2018-10" db="EMBL/GenBank/DDBJ databases">
        <authorList>
            <person name="Ekblom R."/>
            <person name="Jareborg N."/>
        </authorList>
    </citation>
    <scope>NUCLEOTIDE SEQUENCE [LARGE SCALE GENOMIC DNA]</scope>
    <source>
        <tissue evidence="1">Muscle</tissue>
    </source>
</reference>
<evidence type="ECO:0000313" key="1">
    <source>
        <dbReference type="EMBL" id="VCW98935.1"/>
    </source>
</evidence>
<accession>A0A9X9LXI8</accession>
<name>A0A9X9LXI8_GULGU</name>
<sequence length="34" mass="4116">MLIKQEWTIALRLTKNEDAVYTRVEMREHIKLGE</sequence>
<evidence type="ECO:0000313" key="2">
    <source>
        <dbReference type="Proteomes" id="UP000269945"/>
    </source>
</evidence>
<dbReference type="EMBL" id="CYRY02026948">
    <property type="protein sequence ID" value="VCW98935.1"/>
    <property type="molecule type" value="Genomic_DNA"/>
</dbReference>
<proteinExistence type="predicted"/>
<keyword evidence="2" id="KW-1185">Reference proteome</keyword>
<gene>
    <name evidence="1" type="ORF">BN2614_LOCUS3</name>
</gene>